<evidence type="ECO:0000313" key="2">
    <source>
        <dbReference type="Proteomes" id="UP000437736"/>
    </source>
</evidence>
<feature type="non-terminal residue" evidence="1">
    <location>
        <position position="216"/>
    </location>
</feature>
<reference evidence="1 2" key="1">
    <citation type="submission" date="2019-11" db="EMBL/GenBank/DDBJ databases">
        <title>Acidiferrimicrobium australis gen. nov., sp. nov., an acidophilic and obligately heterotrophic, member of the Actinobacteria that catalyses dissimilatory oxido- reduction of iron isolated from metal-rich acidic water in Chile.</title>
        <authorList>
            <person name="Gonzalez D."/>
            <person name="Huber K."/>
            <person name="Hedrich S."/>
            <person name="Rojas-Villalobos C."/>
            <person name="Quatrini R."/>
            <person name="Dinamarca M.A."/>
            <person name="Schwarz A."/>
            <person name="Canales C."/>
            <person name="Nancucheo I."/>
        </authorList>
    </citation>
    <scope>NUCLEOTIDE SEQUENCE [LARGE SCALE GENOMIC DNA]</scope>
    <source>
        <strain evidence="1 2">USS-CCA1</strain>
    </source>
</reference>
<accession>A0ABW9QT72</accession>
<keyword evidence="2" id="KW-1185">Reference proteome</keyword>
<comment type="caution">
    <text evidence="1">The sequence shown here is derived from an EMBL/GenBank/DDBJ whole genome shotgun (WGS) entry which is preliminary data.</text>
</comment>
<dbReference type="SUPFAM" id="SSF52540">
    <property type="entry name" value="P-loop containing nucleoside triphosphate hydrolases"/>
    <property type="match status" value="1"/>
</dbReference>
<dbReference type="Gene3D" id="3.40.50.300">
    <property type="entry name" value="P-loop containing nucleotide triphosphate hydrolases"/>
    <property type="match status" value="1"/>
</dbReference>
<protein>
    <recommendedName>
        <fullName evidence="3">ATP-binding protein</fullName>
    </recommendedName>
</protein>
<dbReference type="Proteomes" id="UP000437736">
    <property type="component" value="Unassembled WGS sequence"/>
</dbReference>
<evidence type="ECO:0008006" key="3">
    <source>
        <dbReference type="Google" id="ProtNLM"/>
    </source>
</evidence>
<sequence>MLVAFDEFQDVLAAGNADAVIRSEIQHHGEAASYVFAGSHVGMMRELFGDRRRAFYSQARPIELPPLPAEELADWIGHRFTASAKDVGTAIGPLLETAAGHPQRAMLLANALWAVTPRGGAAGEEEWAAAMERADSETRDEIKTVRGALSTTERRVLTTTAEGGRGLYARGGPGPRGGSVTAAVRRLEDLGELVAAPGTPSGYRVVDPLLARWVRA</sequence>
<evidence type="ECO:0000313" key="1">
    <source>
        <dbReference type="EMBL" id="MST32836.1"/>
    </source>
</evidence>
<organism evidence="1 2">
    <name type="scientific">Acidiferrimicrobium australe</name>
    <dbReference type="NCBI Taxonomy" id="2664430"/>
    <lineage>
        <taxon>Bacteria</taxon>
        <taxon>Bacillati</taxon>
        <taxon>Actinomycetota</taxon>
        <taxon>Acidimicrobiia</taxon>
        <taxon>Acidimicrobiales</taxon>
        <taxon>Acidimicrobiaceae</taxon>
        <taxon>Acidiferrimicrobium</taxon>
    </lineage>
</organism>
<dbReference type="EMBL" id="WJHE01000403">
    <property type="protein sequence ID" value="MST32836.1"/>
    <property type="molecule type" value="Genomic_DNA"/>
</dbReference>
<gene>
    <name evidence="1" type="ORF">GHK86_08900</name>
</gene>
<dbReference type="InterPro" id="IPR027417">
    <property type="entry name" value="P-loop_NTPase"/>
</dbReference>
<proteinExistence type="predicted"/>
<name>A0ABW9QT72_9ACTN</name>